<name>A0AAJ6VYC3_9ACAR</name>
<evidence type="ECO:0000313" key="3">
    <source>
        <dbReference type="Proteomes" id="UP000694867"/>
    </source>
</evidence>
<feature type="compositionally biased region" description="Polar residues" evidence="1">
    <location>
        <begin position="428"/>
        <end position="449"/>
    </location>
</feature>
<dbReference type="RefSeq" id="XP_003743724.1">
    <property type="nucleotide sequence ID" value="XM_003743676.2"/>
</dbReference>
<dbReference type="InterPro" id="IPR013087">
    <property type="entry name" value="Znf_C2H2_type"/>
</dbReference>
<feature type="region of interest" description="Disordered" evidence="1">
    <location>
        <begin position="42"/>
        <end position="67"/>
    </location>
</feature>
<evidence type="ECO:0000256" key="1">
    <source>
        <dbReference type="SAM" id="MobiDB-lite"/>
    </source>
</evidence>
<proteinExistence type="predicted"/>
<feature type="compositionally biased region" description="Basic residues" evidence="1">
    <location>
        <begin position="47"/>
        <end position="59"/>
    </location>
</feature>
<gene>
    <name evidence="4" type="primary">LOC100902696</name>
</gene>
<feature type="compositionally biased region" description="Low complexity" evidence="1">
    <location>
        <begin position="119"/>
        <end position="130"/>
    </location>
</feature>
<feature type="domain" description="C2H2-type" evidence="2">
    <location>
        <begin position="519"/>
        <end position="544"/>
    </location>
</feature>
<keyword evidence="3" id="KW-1185">Reference proteome</keyword>
<dbReference type="SMART" id="SM00355">
    <property type="entry name" value="ZnF_C2H2"/>
    <property type="match status" value="4"/>
</dbReference>
<feature type="region of interest" description="Disordered" evidence="1">
    <location>
        <begin position="117"/>
        <end position="136"/>
    </location>
</feature>
<dbReference type="AlphaFoldDB" id="A0AAJ6VYC3"/>
<feature type="domain" description="C2H2-type" evidence="2">
    <location>
        <begin position="12"/>
        <end position="37"/>
    </location>
</feature>
<dbReference type="Proteomes" id="UP000694867">
    <property type="component" value="Unplaced"/>
</dbReference>
<reference evidence="4" key="1">
    <citation type="submission" date="2025-08" db="UniProtKB">
        <authorList>
            <consortium name="RefSeq"/>
        </authorList>
    </citation>
    <scope>IDENTIFICATION</scope>
</reference>
<dbReference type="KEGG" id="goe:100902696"/>
<feature type="domain" description="C2H2-type" evidence="2">
    <location>
        <begin position="75"/>
        <end position="98"/>
    </location>
</feature>
<evidence type="ECO:0000313" key="4">
    <source>
        <dbReference type="RefSeq" id="XP_003743724.1"/>
    </source>
</evidence>
<dbReference type="GeneID" id="100902696"/>
<sequence length="581" mass="65413">MPSIMDCSGPNLKCWYKNCFFSSITQKGLKIHLSQVHNYQLRDNKARPVKGSRQRRKTPTARGPTLPDPRCRQPYICTLCMFAGMNKEQLARHHQQEHMTGMIYHESKNHHQIRLVPDGAPGSSGASRNRSAARREQTPYMYPALQYNVVARPLPHERPVYEQYFDVNQMPMRSDDFHQQTHAMVQEAMPSQNEQFERGQAYENQRASADWASYRSSVQTPQAMSAEFASTMQNRVDESANAWNSQMAPQRIDDTNMQLWSNVDPMQTLQFDVKRDFMNMAQGLNTEVEPCTQCGCASRGGCSQKVEAQEDVNRIILVQEREQEGGSASNEGDNHEVYHLQADSNFNNLKALLSPGDEIVLECQTEDGREVLLRAVRAGSESVEGTAERAPGVDGLTVALASSTIKVPDTKGDDTVTEENAFTEDSPAAQTQAETSEPTMQSAEESMQSNIQPAGESLPQLFPELFEDDPVNSGLESISWQSGDTEEFENFFEVCKKSEYLSALSNCRGVRDDSGSLFLRCGLCSYSTDMDDALEQLQIHFRRHMDTHFQCKSCEFTCGLREEMVVHVGTQHYAPNNESLF</sequence>
<feature type="domain" description="C2H2-type" evidence="2">
    <location>
        <begin position="549"/>
        <end position="572"/>
    </location>
</feature>
<evidence type="ECO:0000259" key="2">
    <source>
        <dbReference type="SMART" id="SM00355"/>
    </source>
</evidence>
<feature type="region of interest" description="Disordered" evidence="1">
    <location>
        <begin position="409"/>
        <end position="449"/>
    </location>
</feature>
<organism evidence="3 4">
    <name type="scientific">Galendromus occidentalis</name>
    <name type="common">western predatory mite</name>
    <dbReference type="NCBI Taxonomy" id="34638"/>
    <lineage>
        <taxon>Eukaryota</taxon>
        <taxon>Metazoa</taxon>
        <taxon>Ecdysozoa</taxon>
        <taxon>Arthropoda</taxon>
        <taxon>Chelicerata</taxon>
        <taxon>Arachnida</taxon>
        <taxon>Acari</taxon>
        <taxon>Parasitiformes</taxon>
        <taxon>Mesostigmata</taxon>
        <taxon>Gamasina</taxon>
        <taxon>Phytoseioidea</taxon>
        <taxon>Phytoseiidae</taxon>
        <taxon>Typhlodrominae</taxon>
        <taxon>Galendromus</taxon>
    </lineage>
</organism>
<protein>
    <submittedName>
        <fullName evidence="4">Uncharacterized protein LOC100902696</fullName>
    </submittedName>
</protein>
<accession>A0AAJ6VYC3</accession>